<reference evidence="1 2" key="1">
    <citation type="journal article" date="2013" name="Pathog. Dis.">
        <title>Genome sequences of 65 Helicobacter pylori strains isolated from asymptomatic individuals and patients with gastric cancer, peptic ulcer disease, or gastritis.</title>
        <authorList>
            <person name="Blanchard T.G."/>
            <person name="Czinn S.J."/>
            <person name="Correa P."/>
            <person name="Nakazawa T."/>
            <person name="Keelan M."/>
            <person name="Morningstar L."/>
            <person name="Santana-Cruz I."/>
            <person name="Maroo A."/>
            <person name="McCracken C."/>
            <person name="Shefchek K."/>
            <person name="Daugherty S."/>
            <person name="Song Y."/>
            <person name="Fraser C.M."/>
            <person name="Fricke W.F."/>
        </authorList>
    </citation>
    <scope>NUCLEOTIDE SEQUENCE [LARGE SCALE GENOMIC DNA]</scope>
    <source>
        <strain evidence="1 2">R038b</strain>
    </source>
</reference>
<dbReference type="AlphaFoldDB" id="K2KX03"/>
<dbReference type="EMBL" id="AMOV01000002">
    <property type="protein sequence ID" value="EKE92518.1"/>
    <property type="molecule type" value="Genomic_DNA"/>
</dbReference>
<dbReference type="Proteomes" id="UP000006766">
    <property type="component" value="Unassembled WGS sequence"/>
</dbReference>
<sequence>MIIKLKKRFLAFFTINYENFCIKNGFGYKTAQKSHFD</sequence>
<name>K2KX03_HELPX</name>
<accession>K2KX03</accession>
<dbReference type="PATRIC" id="fig|1145115.3.peg.441"/>
<protein>
    <submittedName>
        <fullName evidence="1">Uncharacterized protein</fullName>
    </submittedName>
</protein>
<comment type="caution">
    <text evidence="1">The sequence shown here is derived from an EMBL/GenBank/DDBJ whole genome shotgun (WGS) entry which is preliminary data.</text>
</comment>
<evidence type="ECO:0000313" key="2">
    <source>
        <dbReference type="Proteomes" id="UP000006766"/>
    </source>
</evidence>
<gene>
    <name evidence="1" type="ORF">OUM_0454</name>
</gene>
<proteinExistence type="predicted"/>
<organism evidence="1 2">
    <name type="scientific">Helicobacter pylori R038b</name>
    <dbReference type="NCBI Taxonomy" id="1145115"/>
    <lineage>
        <taxon>Bacteria</taxon>
        <taxon>Pseudomonadati</taxon>
        <taxon>Campylobacterota</taxon>
        <taxon>Epsilonproteobacteria</taxon>
        <taxon>Campylobacterales</taxon>
        <taxon>Helicobacteraceae</taxon>
        <taxon>Helicobacter</taxon>
    </lineage>
</organism>
<evidence type="ECO:0000313" key="1">
    <source>
        <dbReference type="EMBL" id="EKE92518.1"/>
    </source>
</evidence>